<evidence type="ECO:0000313" key="1">
    <source>
        <dbReference type="EMBL" id="CDP05515.1"/>
    </source>
</evidence>
<proteinExistence type="predicted"/>
<accession>A0A068UAC5</accession>
<reference evidence="2" key="1">
    <citation type="journal article" date="2014" name="Science">
        <title>The coffee genome provides insight into the convergent evolution of caffeine biosynthesis.</title>
        <authorList>
            <person name="Denoeud F."/>
            <person name="Carretero-Paulet L."/>
            <person name="Dereeper A."/>
            <person name="Droc G."/>
            <person name="Guyot R."/>
            <person name="Pietrella M."/>
            <person name="Zheng C."/>
            <person name="Alberti A."/>
            <person name="Anthony F."/>
            <person name="Aprea G."/>
            <person name="Aury J.M."/>
            <person name="Bento P."/>
            <person name="Bernard M."/>
            <person name="Bocs S."/>
            <person name="Campa C."/>
            <person name="Cenci A."/>
            <person name="Combes M.C."/>
            <person name="Crouzillat D."/>
            <person name="Da Silva C."/>
            <person name="Daddiego L."/>
            <person name="De Bellis F."/>
            <person name="Dussert S."/>
            <person name="Garsmeur O."/>
            <person name="Gayraud T."/>
            <person name="Guignon V."/>
            <person name="Jahn K."/>
            <person name="Jamilloux V."/>
            <person name="Joet T."/>
            <person name="Labadie K."/>
            <person name="Lan T."/>
            <person name="Leclercq J."/>
            <person name="Lepelley M."/>
            <person name="Leroy T."/>
            <person name="Li L.T."/>
            <person name="Librado P."/>
            <person name="Lopez L."/>
            <person name="Munoz A."/>
            <person name="Noel B."/>
            <person name="Pallavicini A."/>
            <person name="Perrotta G."/>
            <person name="Poncet V."/>
            <person name="Pot D."/>
            <person name="Priyono X."/>
            <person name="Rigoreau M."/>
            <person name="Rouard M."/>
            <person name="Rozas J."/>
            <person name="Tranchant-Dubreuil C."/>
            <person name="VanBuren R."/>
            <person name="Zhang Q."/>
            <person name="Andrade A.C."/>
            <person name="Argout X."/>
            <person name="Bertrand B."/>
            <person name="de Kochko A."/>
            <person name="Graziosi G."/>
            <person name="Henry R.J."/>
            <person name="Jayarama X."/>
            <person name="Ming R."/>
            <person name="Nagai C."/>
            <person name="Rounsley S."/>
            <person name="Sankoff D."/>
            <person name="Giuliano G."/>
            <person name="Albert V.A."/>
            <person name="Wincker P."/>
            <person name="Lashermes P."/>
        </authorList>
    </citation>
    <scope>NUCLEOTIDE SEQUENCE [LARGE SCALE GENOMIC DNA]</scope>
    <source>
        <strain evidence="2">cv. DH200-94</strain>
    </source>
</reference>
<sequence length="95" mass="10798">MVIHSDQRPTLYFLLLFLENSLSPSLQFCQVELKPASLLKQTIQQRLWISISASLKQTVQQISQASSRSSTPTFICRANFFSGLIEDHSIINIED</sequence>
<gene>
    <name evidence="1" type="ORF">GSCOC_T00020606001</name>
</gene>
<dbReference type="AlphaFoldDB" id="A0A068UAC5"/>
<protein>
    <submittedName>
        <fullName evidence="1">Uncharacterized protein</fullName>
    </submittedName>
</protein>
<dbReference type="EMBL" id="HG739100">
    <property type="protein sequence ID" value="CDP05515.1"/>
    <property type="molecule type" value="Genomic_DNA"/>
</dbReference>
<dbReference type="Proteomes" id="UP000295252">
    <property type="component" value="Chromosome III"/>
</dbReference>
<evidence type="ECO:0000313" key="2">
    <source>
        <dbReference type="Proteomes" id="UP000295252"/>
    </source>
</evidence>
<organism evidence="1 2">
    <name type="scientific">Coffea canephora</name>
    <name type="common">Robusta coffee</name>
    <dbReference type="NCBI Taxonomy" id="49390"/>
    <lineage>
        <taxon>Eukaryota</taxon>
        <taxon>Viridiplantae</taxon>
        <taxon>Streptophyta</taxon>
        <taxon>Embryophyta</taxon>
        <taxon>Tracheophyta</taxon>
        <taxon>Spermatophyta</taxon>
        <taxon>Magnoliopsida</taxon>
        <taxon>eudicotyledons</taxon>
        <taxon>Gunneridae</taxon>
        <taxon>Pentapetalae</taxon>
        <taxon>asterids</taxon>
        <taxon>lamiids</taxon>
        <taxon>Gentianales</taxon>
        <taxon>Rubiaceae</taxon>
        <taxon>Ixoroideae</taxon>
        <taxon>Gardenieae complex</taxon>
        <taxon>Bertiereae - Coffeeae clade</taxon>
        <taxon>Coffeeae</taxon>
        <taxon>Coffea</taxon>
    </lineage>
</organism>
<keyword evidence="2" id="KW-1185">Reference proteome</keyword>
<dbReference type="Gramene" id="CDP05515">
    <property type="protein sequence ID" value="CDP05515"/>
    <property type="gene ID" value="GSCOC_T00020606001"/>
</dbReference>
<name>A0A068UAC5_COFCA</name>
<dbReference type="InParanoid" id="A0A068UAC5"/>